<name>A0A934SYS2_9BURK</name>
<proteinExistence type="predicted"/>
<sequence length="47" mass="5199">MRFGIPPAGGMALQAWTQALPYLPPLPSRMESRLGKHNCATHQIAPW</sequence>
<protein>
    <submittedName>
        <fullName evidence="1">Uncharacterized protein</fullName>
    </submittedName>
</protein>
<keyword evidence="2" id="KW-1185">Reference proteome</keyword>
<accession>A0A934SYS2</accession>
<evidence type="ECO:0000313" key="1">
    <source>
        <dbReference type="EMBL" id="MBK4735407.1"/>
    </source>
</evidence>
<dbReference type="AlphaFoldDB" id="A0A934SYS2"/>
<gene>
    <name evidence="1" type="ORF">JJB74_12350</name>
</gene>
<reference evidence="1" key="1">
    <citation type="submission" date="2021-01" db="EMBL/GenBank/DDBJ databases">
        <title>Genome sequence of strain Noviherbaspirillum sp. DKR-6.</title>
        <authorList>
            <person name="Chaudhary D.K."/>
        </authorList>
    </citation>
    <scope>NUCLEOTIDE SEQUENCE</scope>
    <source>
        <strain evidence="1">DKR-6</strain>
    </source>
</reference>
<dbReference type="Proteomes" id="UP000622890">
    <property type="component" value="Unassembled WGS sequence"/>
</dbReference>
<organism evidence="1 2">
    <name type="scientific">Noviherbaspirillum pedocola</name>
    <dbReference type="NCBI Taxonomy" id="2801341"/>
    <lineage>
        <taxon>Bacteria</taxon>
        <taxon>Pseudomonadati</taxon>
        <taxon>Pseudomonadota</taxon>
        <taxon>Betaproteobacteria</taxon>
        <taxon>Burkholderiales</taxon>
        <taxon>Oxalobacteraceae</taxon>
        <taxon>Noviherbaspirillum</taxon>
    </lineage>
</organism>
<dbReference type="EMBL" id="JAEPBG010000004">
    <property type="protein sequence ID" value="MBK4735407.1"/>
    <property type="molecule type" value="Genomic_DNA"/>
</dbReference>
<comment type="caution">
    <text evidence="1">The sequence shown here is derived from an EMBL/GenBank/DDBJ whole genome shotgun (WGS) entry which is preliminary data.</text>
</comment>
<dbReference type="RefSeq" id="WP_200592169.1">
    <property type="nucleotide sequence ID" value="NZ_JAEPBG010000004.1"/>
</dbReference>
<evidence type="ECO:0000313" key="2">
    <source>
        <dbReference type="Proteomes" id="UP000622890"/>
    </source>
</evidence>